<feature type="transmembrane region" description="Helical" evidence="1">
    <location>
        <begin position="63"/>
        <end position="84"/>
    </location>
</feature>
<dbReference type="InterPro" id="IPR025018">
    <property type="entry name" value="DUF3953"/>
</dbReference>
<keyword evidence="1" id="KW-0812">Transmembrane</keyword>
<keyword evidence="3" id="KW-1185">Reference proteome</keyword>
<evidence type="ECO:0000313" key="2">
    <source>
        <dbReference type="EMBL" id="MDQ0497044.1"/>
    </source>
</evidence>
<organism evidence="2 3">
    <name type="scientific">Paenibacillus brasilensis</name>
    <dbReference type="NCBI Taxonomy" id="128574"/>
    <lineage>
        <taxon>Bacteria</taxon>
        <taxon>Bacillati</taxon>
        <taxon>Bacillota</taxon>
        <taxon>Bacilli</taxon>
        <taxon>Bacillales</taxon>
        <taxon>Paenibacillaceae</taxon>
        <taxon>Paenibacillus</taxon>
    </lineage>
</organism>
<evidence type="ECO:0000313" key="3">
    <source>
        <dbReference type="Proteomes" id="UP001242811"/>
    </source>
</evidence>
<name>A0ABU0L6Z1_9BACL</name>
<reference evidence="2 3" key="1">
    <citation type="submission" date="2023-07" db="EMBL/GenBank/DDBJ databases">
        <title>Genomic Encyclopedia of Type Strains, Phase IV (KMG-IV): sequencing the most valuable type-strain genomes for metagenomic binning, comparative biology and taxonomic classification.</title>
        <authorList>
            <person name="Goeker M."/>
        </authorList>
    </citation>
    <scope>NUCLEOTIDE SEQUENCE [LARGE SCALE GENOMIC DNA]</scope>
    <source>
        <strain evidence="2 3">DSM 14914</strain>
    </source>
</reference>
<sequence>MIKKMNIYQILKSSCAAVVIITSLLSLAYPGNNRFSPSLTQLFLSLMFLFSGISEFKANRKTYAIVSFSVSLFAAIVFISSLLLRKG</sequence>
<dbReference type="Pfam" id="PF13129">
    <property type="entry name" value="DUF3953"/>
    <property type="match status" value="1"/>
</dbReference>
<keyword evidence="1" id="KW-0472">Membrane</keyword>
<dbReference type="Proteomes" id="UP001242811">
    <property type="component" value="Unassembled WGS sequence"/>
</dbReference>
<feature type="transmembrane region" description="Helical" evidence="1">
    <location>
        <begin position="38"/>
        <end position="56"/>
    </location>
</feature>
<evidence type="ECO:0000256" key="1">
    <source>
        <dbReference type="SAM" id="Phobius"/>
    </source>
</evidence>
<protein>
    <recommendedName>
        <fullName evidence="4">DUF3953 domain-containing protein</fullName>
    </recommendedName>
</protein>
<keyword evidence="1" id="KW-1133">Transmembrane helix</keyword>
<dbReference type="EMBL" id="JAUSWA010000050">
    <property type="protein sequence ID" value="MDQ0497044.1"/>
    <property type="molecule type" value="Genomic_DNA"/>
</dbReference>
<gene>
    <name evidence="2" type="ORF">QOZ95_005244</name>
</gene>
<evidence type="ECO:0008006" key="4">
    <source>
        <dbReference type="Google" id="ProtNLM"/>
    </source>
</evidence>
<comment type="caution">
    <text evidence="2">The sequence shown here is derived from an EMBL/GenBank/DDBJ whole genome shotgun (WGS) entry which is preliminary data.</text>
</comment>
<proteinExistence type="predicted"/>
<accession>A0ABU0L6Z1</accession>